<dbReference type="InterPro" id="IPR017972">
    <property type="entry name" value="Cyt_P450_CS"/>
</dbReference>
<accession>A0A452J4D1</accession>
<keyword evidence="5 10" id="KW-0479">Metal-binding</keyword>
<dbReference type="InterPro" id="IPR002401">
    <property type="entry name" value="Cyt_P450_E_grp-I"/>
</dbReference>
<dbReference type="GO" id="GO:0016020">
    <property type="term" value="C:membrane"/>
    <property type="evidence" value="ECO:0007669"/>
    <property type="project" value="UniProtKB-SubCell"/>
</dbReference>
<dbReference type="FunFam" id="1.10.630.10:FF:000004">
    <property type="entry name" value="cytochrome P450 2D15 isoform X1"/>
    <property type="match status" value="1"/>
</dbReference>
<evidence type="ECO:0000256" key="9">
    <source>
        <dbReference type="ARBA" id="ARBA00023136"/>
    </source>
</evidence>
<dbReference type="AlphaFoldDB" id="A0A452J4D1"/>
<keyword evidence="6 11" id="KW-0560">Oxidoreductase</keyword>
<dbReference type="STRING" id="38772.ENSGAGP00000035318"/>
<dbReference type="PRINTS" id="PR00385">
    <property type="entry name" value="P450"/>
</dbReference>
<dbReference type="Ensembl" id="ENSGAGT00000039992.1">
    <property type="protein sequence ID" value="ENSGAGP00000035318.1"/>
    <property type="gene ID" value="ENSGAGG00000025104.1"/>
</dbReference>
<dbReference type="InterPro" id="IPR001128">
    <property type="entry name" value="Cyt_P450"/>
</dbReference>
<dbReference type="GO" id="GO:0005506">
    <property type="term" value="F:iron ion binding"/>
    <property type="evidence" value="ECO:0007669"/>
    <property type="project" value="InterPro"/>
</dbReference>
<evidence type="ECO:0000256" key="1">
    <source>
        <dbReference type="ARBA" id="ARBA00001971"/>
    </source>
</evidence>
<dbReference type="PRINTS" id="PR00463">
    <property type="entry name" value="EP450I"/>
</dbReference>
<evidence type="ECO:0000256" key="10">
    <source>
        <dbReference type="PIRSR" id="PIRSR602401-1"/>
    </source>
</evidence>
<dbReference type="GO" id="GO:0008392">
    <property type="term" value="F:arachidonate epoxygenase activity"/>
    <property type="evidence" value="ECO:0007669"/>
    <property type="project" value="TreeGrafter"/>
</dbReference>
<evidence type="ECO:0000256" key="2">
    <source>
        <dbReference type="ARBA" id="ARBA00004370"/>
    </source>
</evidence>
<proteinExistence type="inferred from homology"/>
<comment type="subcellular location">
    <subcellularLocation>
        <location evidence="2">Membrane</location>
    </subcellularLocation>
</comment>
<reference evidence="13" key="2">
    <citation type="submission" date="2025-08" db="UniProtKB">
        <authorList>
            <consortium name="Ensembl"/>
        </authorList>
    </citation>
    <scope>IDENTIFICATION</scope>
</reference>
<dbReference type="GO" id="GO:0006805">
    <property type="term" value="P:xenobiotic metabolic process"/>
    <property type="evidence" value="ECO:0007669"/>
    <property type="project" value="TreeGrafter"/>
</dbReference>
<evidence type="ECO:0000256" key="8">
    <source>
        <dbReference type="ARBA" id="ARBA00023033"/>
    </source>
</evidence>
<feature type="transmembrane region" description="Helical" evidence="12">
    <location>
        <begin position="281"/>
        <end position="306"/>
    </location>
</feature>
<dbReference type="GO" id="GO:0019373">
    <property type="term" value="P:epoxygenase P450 pathway"/>
    <property type="evidence" value="ECO:0007669"/>
    <property type="project" value="TreeGrafter"/>
</dbReference>
<keyword evidence="14" id="KW-1185">Reference proteome</keyword>
<evidence type="ECO:0000256" key="6">
    <source>
        <dbReference type="ARBA" id="ARBA00023002"/>
    </source>
</evidence>
<dbReference type="PANTHER" id="PTHR24300:SF389">
    <property type="entry name" value="CYTOCHROME P450 2C20"/>
    <property type="match status" value="1"/>
</dbReference>
<keyword evidence="12" id="KW-0812">Transmembrane</keyword>
<protein>
    <submittedName>
        <fullName evidence="13">Uncharacterized protein</fullName>
    </submittedName>
</protein>
<evidence type="ECO:0000313" key="13">
    <source>
        <dbReference type="Ensembl" id="ENSGAGP00000035318.1"/>
    </source>
</evidence>
<feature type="binding site" description="axial binding residue" evidence="10">
    <location>
        <position position="429"/>
    </location>
    <ligand>
        <name>heme</name>
        <dbReference type="ChEBI" id="CHEBI:30413"/>
    </ligand>
    <ligandPart>
        <name>Fe</name>
        <dbReference type="ChEBI" id="CHEBI:18248"/>
    </ligandPart>
</feature>
<reference evidence="14" key="1">
    <citation type="journal article" date="2017" name="PLoS ONE">
        <title>The Agassiz's desert tortoise genome provides a resource for the conservation of a threatened species.</title>
        <authorList>
            <person name="Tollis M."/>
            <person name="DeNardo D.F."/>
            <person name="Cornelius J.A."/>
            <person name="Dolby G.A."/>
            <person name="Edwards T."/>
            <person name="Henen B.T."/>
            <person name="Karl A.E."/>
            <person name="Murphy R.W."/>
            <person name="Kusumi K."/>
        </authorList>
    </citation>
    <scope>NUCLEOTIDE SEQUENCE [LARGE SCALE GENOMIC DNA]</scope>
</reference>
<dbReference type="InterPro" id="IPR050182">
    <property type="entry name" value="Cytochrome_P450_fam2"/>
</dbReference>
<evidence type="ECO:0000256" key="4">
    <source>
        <dbReference type="ARBA" id="ARBA00022617"/>
    </source>
</evidence>
<evidence type="ECO:0000256" key="12">
    <source>
        <dbReference type="SAM" id="Phobius"/>
    </source>
</evidence>
<dbReference type="GO" id="GO:0005737">
    <property type="term" value="C:cytoplasm"/>
    <property type="evidence" value="ECO:0007669"/>
    <property type="project" value="TreeGrafter"/>
</dbReference>
<dbReference type="Pfam" id="PF00067">
    <property type="entry name" value="p450"/>
    <property type="match status" value="1"/>
</dbReference>
<comment type="cofactor">
    <cofactor evidence="1 10">
        <name>heme</name>
        <dbReference type="ChEBI" id="CHEBI:30413"/>
    </cofactor>
</comment>
<dbReference type="GO" id="GO:0016712">
    <property type="term" value="F:oxidoreductase activity, acting on paired donors, with incorporation or reduction of molecular oxygen, reduced flavin or flavoprotein as one donor, and incorporation of one atom of oxygen"/>
    <property type="evidence" value="ECO:0007669"/>
    <property type="project" value="TreeGrafter"/>
</dbReference>
<keyword evidence="9 12" id="KW-0472">Membrane</keyword>
<comment type="similarity">
    <text evidence="3 11">Belongs to the cytochrome P450 family.</text>
</comment>
<dbReference type="PROSITE" id="PS00086">
    <property type="entry name" value="CYTOCHROME_P450"/>
    <property type="match status" value="1"/>
</dbReference>
<evidence type="ECO:0000256" key="5">
    <source>
        <dbReference type="ARBA" id="ARBA00022723"/>
    </source>
</evidence>
<dbReference type="GO" id="GO:0020037">
    <property type="term" value="F:heme binding"/>
    <property type="evidence" value="ECO:0007669"/>
    <property type="project" value="InterPro"/>
</dbReference>
<keyword evidence="12" id="KW-1133">Transmembrane helix</keyword>
<organism evidence="13 14">
    <name type="scientific">Gopherus agassizii</name>
    <name type="common">Agassiz's desert tortoise</name>
    <dbReference type="NCBI Taxonomy" id="38772"/>
    <lineage>
        <taxon>Eukaryota</taxon>
        <taxon>Metazoa</taxon>
        <taxon>Chordata</taxon>
        <taxon>Craniata</taxon>
        <taxon>Vertebrata</taxon>
        <taxon>Euteleostomi</taxon>
        <taxon>Archelosauria</taxon>
        <taxon>Testudinata</taxon>
        <taxon>Testudines</taxon>
        <taxon>Cryptodira</taxon>
        <taxon>Durocryptodira</taxon>
        <taxon>Testudinoidea</taxon>
        <taxon>Testudinidae</taxon>
        <taxon>Gopherus</taxon>
    </lineage>
</organism>
<evidence type="ECO:0000256" key="7">
    <source>
        <dbReference type="ARBA" id="ARBA00023004"/>
    </source>
</evidence>
<dbReference type="PANTHER" id="PTHR24300">
    <property type="entry name" value="CYTOCHROME P450 508A4-RELATED"/>
    <property type="match status" value="1"/>
</dbReference>
<evidence type="ECO:0000256" key="3">
    <source>
        <dbReference type="ARBA" id="ARBA00010617"/>
    </source>
</evidence>
<reference evidence="13" key="3">
    <citation type="submission" date="2025-09" db="UniProtKB">
        <authorList>
            <consortium name="Ensembl"/>
        </authorList>
    </citation>
    <scope>IDENTIFICATION</scope>
</reference>
<name>A0A452J4D1_9SAUR</name>
<keyword evidence="4 10" id="KW-0349">Heme</keyword>
<dbReference type="Gene3D" id="1.10.630.10">
    <property type="entry name" value="Cytochrome P450"/>
    <property type="match status" value="1"/>
</dbReference>
<sequence length="484" mass="54752">MDAGVAGILSLFLILSTMCFMLWKNNRKQGQLPPGPAPWFLLGNLWQKDVLPLHKSYQKLSKKYGPVFTVWLGPKPAVVLCGYEAVRNALVGQAEEFGGRAAILNCIFSGLVTGSEKKWRELRRFTIATLRDFGMGKKTMAQRVQEEAQYLVKVFDPITSIRHAVSNVVCAVVFGSRFSYKDEAFLELLGMIGNYIHYFISPFAQVCTSASPLSPLGTSHLSPWGISPLSLEKLKNFIRKKIDSHKQTLEPSCPRDYIDCFLIKSEKGKSTSGDVFSDENLLMAVFDLFGAGTVSTANTLLFFLLVMAKFPQIQAKVQQEIEKAVGAIRAPGIEDRVRMPYTNAVIHELQRSQKAQSENFPRAVTRRTEFWGYTIPQGTTVIPMFRSVHSDPKQWETPEEFNPGHFLDEKGEFRPNKAFMPFSAGKRMCPGEGLARMELFLFFSTLLQNFTFKLVTDLKEMDILSLWVDYQNKGPYSKFQVIRR</sequence>
<dbReference type="InterPro" id="IPR036396">
    <property type="entry name" value="Cyt_P450_sf"/>
</dbReference>
<dbReference type="SUPFAM" id="SSF48264">
    <property type="entry name" value="Cytochrome P450"/>
    <property type="match status" value="1"/>
</dbReference>
<keyword evidence="8 11" id="KW-0503">Monooxygenase</keyword>
<dbReference type="Proteomes" id="UP000291020">
    <property type="component" value="Unassembled WGS sequence"/>
</dbReference>
<keyword evidence="7 10" id="KW-0408">Iron</keyword>
<evidence type="ECO:0000256" key="11">
    <source>
        <dbReference type="RuleBase" id="RU000461"/>
    </source>
</evidence>
<evidence type="ECO:0000313" key="14">
    <source>
        <dbReference type="Proteomes" id="UP000291020"/>
    </source>
</evidence>